<dbReference type="InterPro" id="IPR024053">
    <property type="entry name" value="VHL_beta_dom"/>
</dbReference>
<dbReference type="InterPro" id="IPR037140">
    <property type="entry name" value="VHL_beta_dom_sf"/>
</dbReference>
<dbReference type="SUPFAM" id="SSF49468">
    <property type="entry name" value="VHL"/>
    <property type="match status" value="1"/>
</dbReference>
<name>A0A3G8M6M6_9HYPH</name>
<dbReference type="AlphaFoldDB" id="A0A3G8M6M6"/>
<evidence type="ECO:0000313" key="4">
    <source>
        <dbReference type="Proteomes" id="UP000273982"/>
    </source>
</evidence>
<evidence type="ECO:0000256" key="1">
    <source>
        <dbReference type="SAM" id="SignalP"/>
    </source>
</evidence>
<dbReference type="Proteomes" id="UP000273982">
    <property type="component" value="Chromosome"/>
</dbReference>
<feature type="signal peptide" evidence="1">
    <location>
        <begin position="1"/>
        <end position="39"/>
    </location>
</feature>
<sequence>MARIVKGNPVTDNRTRSSLRLWVAIVAAASLGAATSAHAGCPSARSQNSDVATTITFVNQSGEYRGIYWKDFSGGDKSYGGLNPGERKTISTFLTHPWEITNGPGDCLQLVFPRPGGSIVRLTARGRRAHPSQGE</sequence>
<feature type="domain" description="von Hippel-Lindau disease tumour suppressor beta" evidence="2">
    <location>
        <begin position="45"/>
        <end position="99"/>
    </location>
</feature>
<accession>A0A3G8M6M6</accession>
<reference evidence="3 4" key="1">
    <citation type="submission" date="2018-11" db="EMBL/GenBank/DDBJ databases">
        <title>Genome squencing of methanotrophic bacteria isolated from alkaline groundwater in Korea.</title>
        <authorList>
            <person name="Nguyen L.N."/>
        </authorList>
    </citation>
    <scope>NUCLEOTIDE SEQUENCE [LARGE SCALE GENOMIC DNA]</scope>
    <source>
        <strain evidence="3 4">GW6</strain>
    </source>
</reference>
<gene>
    <name evidence="3" type="ORF">EHO51_09545</name>
</gene>
<proteinExistence type="predicted"/>
<organism evidence="3 4">
    <name type="scientific">Methylocystis rosea</name>
    <dbReference type="NCBI Taxonomy" id="173366"/>
    <lineage>
        <taxon>Bacteria</taxon>
        <taxon>Pseudomonadati</taxon>
        <taxon>Pseudomonadota</taxon>
        <taxon>Alphaproteobacteria</taxon>
        <taxon>Hyphomicrobiales</taxon>
        <taxon>Methylocystaceae</taxon>
        <taxon>Methylocystis</taxon>
    </lineage>
</organism>
<dbReference type="Pfam" id="PF01847">
    <property type="entry name" value="VHL"/>
    <property type="match status" value="1"/>
</dbReference>
<protein>
    <recommendedName>
        <fullName evidence="2">von Hippel-Lindau disease tumour suppressor beta domain-containing protein</fullName>
    </recommendedName>
</protein>
<dbReference type="Gene3D" id="2.60.40.780">
    <property type="entry name" value="von Hippel-Lindau disease tumour suppressor, beta domain"/>
    <property type="match status" value="1"/>
</dbReference>
<evidence type="ECO:0000259" key="2">
    <source>
        <dbReference type="Pfam" id="PF01847"/>
    </source>
</evidence>
<dbReference type="KEGG" id="mros:EHO51_09545"/>
<evidence type="ECO:0000313" key="3">
    <source>
        <dbReference type="EMBL" id="AZG76955.1"/>
    </source>
</evidence>
<dbReference type="EMBL" id="CP034086">
    <property type="protein sequence ID" value="AZG76955.1"/>
    <property type="molecule type" value="Genomic_DNA"/>
</dbReference>
<feature type="chain" id="PRO_5018101729" description="von Hippel-Lindau disease tumour suppressor beta domain-containing protein" evidence="1">
    <location>
        <begin position="40"/>
        <end position="135"/>
    </location>
</feature>
<dbReference type="InterPro" id="IPR036208">
    <property type="entry name" value="VHL_sf"/>
</dbReference>
<keyword evidence="1" id="KW-0732">Signal</keyword>